<keyword evidence="3" id="KW-1185">Reference proteome</keyword>
<reference evidence="2 3" key="1">
    <citation type="submission" date="2017-04" db="EMBL/GenBank/DDBJ databases">
        <title>Draft genome sequence of Marssonina coronaria NL1: causal agent of apple blotch.</title>
        <authorList>
            <person name="Cheng Q."/>
        </authorList>
    </citation>
    <scope>NUCLEOTIDE SEQUENCE [LARGE SCALE GENOMIC DNA]</scope>
    <source>
        <strain evidence="2 3">NL1</strain>
    </source>
</reference>
<evidence type="ECO:0000313" key="2">
    <source>
        <dbReference type="EMBL" id="OWP02794.1"/>
    </source>
</evidence>
<organism evidence="2 3">
    <name type="scientific">Diplocarpon coronariae</name>
    <dbReference type="NCBI Taxonomy" id="2795749"/>
    <lineage>
        <taxon>Eukaryota</taxon>
        <taxon>Fungi</taxon>
        <taxon>Dikarya</taxon>
        <taxon>Ascomycota</taxon>
        <taxon>Pezizomycotina</taxon>
        <taxon>Leotiomycetes</taxon>
        <taxon>Helotiales</taxon>
        <taxon>Drepanopezizaceae</taxon>
        <taxon>Diplocarpon</taxon>
    </lineage>
</organism>
<comment type="caution">
    <text evidence="2">The sequence shown here is derived from an EMBL/GenBank/DDBJ whole genome shotgun (WGS) entry which is preliminary data.</text>
</comment>
<dbReference type="AlphaFoldDB" id="A0A218Z517"/>
<dbReference type="OrthoDB" id="4892971at2759"/>
<proteinExistence type="inferred from homology"/>
<dbReference type="InterPro" id="IPR009799">
    <property type="entry name" value="EthD_dom"/>
</dbReference>
<name>A0A218Z517_9HELO</name>
<dbReference type="InParanoid" id="A0A218Z517"/>
<comment type="similarity">
    <text evidence="1">Belongs to the tpcK family.</text>
</comment>
<dbReference type="STRING" id="503106.A0A218Z517"/>
<dbReference type="Proteomes" id="UP000242519">
    <property type="component" value="Unassembled WGS sequence"/>
</dbReference>
<dbReference type="NCBIfam" id="TIGR02118">
    <property type="entry name" value="EthD family reductase"/>
    <property type="match status" value="1"/>
</dbReference>
<dbReference type="SUPFAM" id="SSF54909">
    <property type="entry name" value="Dimeric alpha+beta barrel"/>
    <property type="match status" value="1"/>
</dbReference>
<dbReference type="Gene3D" id="3.30.70.100">
    <property type="match status" value="1"/>
</dbReference>
<dbReference type="PANTHER" id="PTHR40260:SF2">
    <property type="entry name" value="BLR8190 PROTEIN"/>
    <property type="match status" value="1"/>
</dbReference>
<dbReference type="PANTHER" id="PTHR40260">
    <property type="entry name" value="BLR8190 PROTEIN"/>
    <property type="match status" value="1"/>
</dbReference>
<dbReference type="GO" id="GO:0016491">
    <property type="term" value="F:oxidoreductase activity"/>
    <property type="evidence" value="ECO:0007669"/>
    <property type="project" value="InterPro"/>
</dbReference>
<evidence type="ECO:0000256" key="1">
    <source>
        <dbReference type="ARBA" id="ARBA00005986"/>
    </source>
</evidence>
<dbReference type="EMBL" id="MZNU01000210">
    <property type="protein sequence ID" value="OWP02794.1"/>
    <property type="molecule type" value="Genomic_DNA"/>
</dbReference>
<protein>
    <submittedName>
        <fullName evidence="2">Ethyl tert-butyl ether degradation EthD</fullName>
    </submittedName>
</protein>
<sequence length="104" mass="11323">MTVVITLLYPKGTKEFDMDYYLTSHMPLVQKTWGGPAGLEKWEVVKLDPASGFVTKCLLYWESGEKARAAFGGPEAATVLGDIPNYCDVQPQQYGGEIVGSSSS</sequence>
<accession>A0A218Z517</accession>
<evidence type="ECO:0000313" key="3">
    <source>
        <dbReference type="Proteomes" id="UP000242519"/>
    </source>
</evidence>
<dbReference type="InterPro" id="IPR011008">
    <property type="entry name" value="Dimeric_a/b-barrel"/>
</dbReference>
<gene>
    <name evidence="2" type="ORF">B2J93_9068</name>
</gene>